<keyword evidence="1" id="KW-0285">Flavoprotein</keyword>
<dbReference type="SUPFAM" id="SSF51905">
    <property type="entry name" value="FAD/NAD(P)-binding domain"/>
    <property type="match status" value="1"/>
</dbReference>
<dbReference type="InterPro" id="IPR002937">
    <property type="entry name" value="Amino_oxidase"/>
</dbReference>
<feature type="domain" description="Amine oxidase" evidence="3">
    <location>
        <begin position="5"/>
        <end position="172"/>
    </location>
</feature>
<dbReference type="AlphaFoldDB" id="A0A093GRN4"/>
<reference evidence="4 5" key="1">
    <citation type="submission" date="2014-04" db="EMBL/GenBank/DDBJ databases">
        <title>Genome evolution of avian class.</title>
        <authorList>
            <person name="Zhang G."/>
            <person name="Li C."/>
        </authorList>
    </citation>
    <scope>NUCLEOTIDE SEQUENCE [LARGE SCALE GENOMIC DNA]</scope>
    <source>
        <strain evidence="4">BGI_N307</strain>
    </source>
</reference>
<accession>A0A093GRN4</accession>
<dbReference type="STRING" id="118200.A0A093GRN4"/>
<evidence type="ECO:0000259" key="3">
    <source>
        <dbReference type="Pfam" id="PF01593"/>
    </source>
</evidence>
<keyword evidence="2" id="KW-0274">FAD</keyword>
<evidence type="ECO:0000256" key="1">
    <source>
        <dbReference type="ARBA" id="ARBA00022630"/>
    </source>
</evidence>
<evidence type="ECO:0000256" key="2">
    <source>
        <dbReference type="ARBA" id="ARBA00022827"/>
    </source>
</evidence>
<dbReference type="EMBL" id="KL217032">
    <property type="protein sequence ID" value="KFV72968.1"/>
    <property type="molecule type" value="Genomic_DNA"/>
</dbReference>
<sequence>FSSHAGAEVFYERHVTAISLRGGQWEVSRKMGPAEHFDIVILTMPVPQILQLQGDIANLIQESQRQQLEAVSYSSRYALALFYEAGRELQVPWAGRYLSSDPWLRFICIDSRKRGAESPEVGPSVVVHTTVTFGSQHLESDPAEVQQLILSHLEKLVPALANPASIKCHKWRYSQV</sequence>
<dbReference type="InterPro" id="IPR040174">
    <property type="entry name" value="RNLS"/>
</dbReference>
<evidence type="ECO:0000313" key="5">
    <source>
        <dbReference type="Proteomes" id="UP000053875"/>
    </source>
</evidence>
<gene>
    <name evidence="4" type="ORF">N307_04109</name>
</gene>
<proteinExistence type="predicted"/>
<name>A0A093GRN4_DRYPU</name>
<dbReference type="Proteomes" id="UP000053875">
    <property type="component" value="Unassembled WGS sequence"/>
</dbReference>
<dbReference type="InterPro" id="IPR036188">
    <property type="entry name" value="FAD/NAD-bd_sf"/>
</dbReference>
<evidence type="ECO:0000313" key="4">
    <source>
        <dbReference type="EMBL" id="KFV72968.1"/>
    </source>
</evidence>
<keyword evidence="5" id="KW-1185">Reference proteome</keyword>
<protein>
    <submittedName>
        <fullName evidence="4">Renalase</fullName>
    </submittedName>
</protein>
<feature type="non-terminal residue" evidence="4">
    <location>
        <position position="176"/>
    </location>
</feature>
<dbReference type="GO" id="GO:0016651">
    <property type="term" value="F:oxidoreductase activity, acting on NAD(P)H"/>
    <property type="evidence" value="ECO:0007669"/>
    <property type="project" value="InterPro"/>
</dbReference>
<dbReference type="Gene3D" id="3.90.660.10">
    <property type="match status" value="1"/>
</dbReference>
<dbReference type="GO" id="GO:0005576">
    <property type="term" value="C:extracellular region"/>
    <property type="evidence" value="ECO:0007669"/>
    <property type="project" value="TreeGrafter"/>
</dbReference>
<organism evidence="4 5">
    <name type="scientific">Dryobates pubescens</name>
    <name type="common">Downy woodpecker</name>
    <name type="synonym">Picoides pubescens</name>
    <dbReference type="NCBI Taxonomy" id="118200"/>
    <lineage>
        <taxon>Eukaryota</taxon>
        <taxon>Metazoa</taxon>
        <taxon>Chordata</taxon>
        <taxon>Craniata</taxon>
        <taxon>Vertebrata</taxon>
        <taxon>Euteleostomi</taxon>
        <taxon>Archelosauria</taxon>
        <taxon>Archosauria</taxon>
        <taxon>Dinosauria</taxon>
        <taxon>Saurischia</taxon>
        <taxon>Theropoda</taxon>
        <taxon>Coelurosauria</taxon>
        <taxon>Aves</taxon>
        <taxon>Neognathae</taxon>
        <taxon>Neoaves</taxon>
        <taxon>Telluraves</taxon>
        <taxon>Coraciimorphae</taxon>
        <taxon>Piciformes</taxon>
        <taxon>Picidae</taxon>
        <taxon>Dryobates</taxon>
    </lineage>
</organism>
<dbReference type="PANTHER" id="PTHR23357:SF1">
    <property type="entry name" value="RENALASE"/>
    <property type="match status" value="1"/>
</dbReference>
<dbReference type="Pfam" id="PF01593">
    <property type="entry name" value="Amino_oxidase"/>
    <property type="match status" value="1"/>
</dbReference>
<feature type="non-terminal residue" evidence="4">
    <location>
        <position position="1"/>
    </location>
</feature>
<dbReference type="PANTHER" id="PTHR23357">
    <property type="entry name" value="RENALASE"/>
    <property type="match status" value="1"/>
</dbReference>